<comment type="similarity">
    <text evidence="7">Belongs to the binding-protein-dependent transport system permease family.</text>
</comment>
<dbReference type="PANTHER" id="PTHR43227">
    <property type="entry name" value="BLL4140 PROTEIN"/>
    <property type="match status" value="1"/>
</dbReference>
<dbReference type="PROSITE" id="PS50928">
    <property type="entry name" value="ABC_TM1"/>
    <property type="match status" value="1"/>
</dbReference>
<dbReference type="InterPro" id="IPR035906">
    <property type="entry name" value="MetI-like_sf"/>
</dbReference>
<keyword evidence="6 7" id="KW-0472">Membrane</keyword>
<feature type="transmembrane region" description="Helical" evidence="7">
    <location>
        <begin position="264"/>
        <end position="285"/>
    </location>
</feature>
<dbReference type="OrthoDB" id="9788108at2"/>
<dbReference type="EMBL" id="CP002903">
    <property type="protein sequence ID" value="AEJ62358.1"/>
    <property type="molecule type" value="Genomic_DNA"/>
</dbReference>
<accession>G0GF14</accession>
<keyword evidence="10" id="KW-1185">Reference proteome</keyword>
<evidence type="ECO:0000256" key="7">
    <source>
        <dbReference type="RuleBase" id="RU363032"/>
    </source>
</evidence>
<name>G0GF14_WINT7</name>
<dbReference type="PANTHER" id="PTHR43227:SF11">
    <property type="entry name" value="BLL4140 PROTEIN"/>
    <property type="match status" value="1"/>
</dbReference>
<evidence type="ECO:0000259" key="8">
    <source>
        <dbReference type="PROSITE" id="PS50928"/>
    </source>
</evidence>
<evidence type="ECO:0000256" key="2">
    <source>
        <dbReference type="ARBA" id="ARBA00022448"/>
    </source>
</evidence>
<proteinExistence type="inferred from homology"/>
<dbReference type="HOGENOM" id="CLU_016047_0_0_12"/>
<dbReference type="InterPro" id="IPR000515">
    <property type="entry name" value="MetI-like"/>
</dbReference>
<dbReference type="Gene3D" id="1.10.3720.10">
    <property type="entry name" value="MetI-like"/>
    <property type="match status" value="1"/>
</dbReference>
<reference evidence="9 10" key="1">
    <citation type="submission" date="2011-06" db="EMBL/GenBank/DDBJ databases">
        <title>The complete genome of Spirochaeta thermophila DSM 6578.</title>
        <authorList>
            <consortium name="US DOE Joint Genome Institute (JGI-PGF)"/>
            <person name="Lucas S."/>
            <person name="Lapidus A."/>
            <person name="Bruce D."/>
            <person name="Goodwin L."/>
            <person name="Pitluck S."/>
            <person name="Peters L."/>
            <person name="Kyrpides N."/>
            <person name="Mavromatis K."/>
            <person name="Ivanova N."/>
            <person name="Mikailova N."/>
            <person name="Pagani I."/>
            <person name="Chertkov O."/>
            <person name="Detter J.C."/>
            <person name="Tapia R."/>
            <person name="Han C."/>
            <person name="Land M."/>
            <person name="Hauser L."/>
            <person name="Markowitz V."/>
            <person name="Cheng J.-F."/>
            <person name="Hugenholtz P."/>
            <person name="Woyke T."/>
            <person name="Wu D."/>
            <person name="Spring S."/>
            <person name="Merkhoffer B."/>
            <person name="Schneider S."/>
            <person name="Klenk H.-P."/>
            <person name="Eisen J.A."/>
        </authorList>
    </citation>
    <scope>NUCLEOTIDE SEQUENCE [LARGE SCALE GENOMIC DNA]</scope>
    <source>
        <strain evidence="10">ATCC 700085 / DSM 6578 / Z-1203</strain>
    </source>
</reference>
<evidence type="ECO:0000256" key="5">
    <source>
        <dbReference type="ARBA" id="ARBA00022989"/>
    </source>
</evidence>
<dbReference type="KEGG" id="stq:Spith_2102"/>
<evidence type="ECO:0000256" key="6">
    <source>
        <dbReference type="ARBA" id="ARBA00023136"/>
    </source>
</evidence>
<feature type="transmembrane region" description="Helical" evidence="7">
    <location>
        <begin position="158"/>
        <end position="183"/>
    </location>
</feature>
<protein>
    <submittedName>
        <fullName evidence="9">ABC-type transporter, integral membrane subunit</fullName>
    </submittedName>
</protein>
<feature type="transmembrane region" description="Helical" evidence="7">
    <location>
        <begin position="75"/>
        <end position="96"/>
    </location>
</feature>
<dbReference type="Pfam" id="PF00528">
    <property type="entry name" value="BPD_transp_1"/>
    <property type="match status" value="1"/>
</dbReference>
<sequence>MSMRRVQQDVLAAIGFLVIPFGLFVLFVFVPVFQAARYSVYSWNGLGPLTNYVGFKNFVNIFKDEVFRIALLNNIRVIILSLVIQLPLALVLAFLVEGLERGKILFRTIFFLPYIISEVIAGVIWSFIYNPQYGLPHTFLGEIFPAIKGIAFLGDPRYVFYAIFFVIVWKYFGLHMVIYIAGLQNIPQELKEAALIDGANSWQLNWHVILPLLLPTILISVFFSIIGSLQLFDIIWAMGKGDPVHAAETMVTYLYKFGFQRFKLGYGSAVALVIFFICLSFSIAYQRVILKAQRG</sequence>
<keyword evidence="4 7" id="KW-0812">Transmembrane</keyword>
<dbReference type="SUPFAM" id="SSF161098">
    <property type="entry name" value="MetI-like"/>
    <property type="match status" value="1"/>
</dbReference>
<dbReference type="Proteomes" id="UP000007254">
    <property type="component" value="Chromosome"/>
</dbReference>
<evidence type="ECO:0000256" key="4">
    <source>
        <dbReference type="ARBA" id="ARBA00022692"/>
    </source>
</evidence>
<evidence type="ECO:0000313" key="10">
    <source>
        <dbReference type="Proteomes" id="UP000007254"/>
    </source>
</evidence>
<evidence type="ECO:0000256" key="3">
    <source>
        <dbReference type="ARBA" id="ARBA00022475"/>
    </source>
</evidence>
<feature type="transmembrane region" description="Helical" evidence="7">
    <location>
        <begin position="204"/>
        <end position="226"/>
    </location>
</feature>
<dbReference type="STRING" id="869211.Spith_2102"/>
<dbReference type="GO" id="GO:0005886">
    <property type="term" value="C:plasma membrane"/>
    <property type="evidence" value="ECO:0007669"/>
    <property type="project" value="UniProtKB-SubCell"/>
</dbReference>
<feature type="domain" description="ABC transmembrane type-1" evidence="8">
    <location>
        <begin position="71"/>
        <end position="285"/>
    </location>
</feature>
<keyword evidence="2 7" id="KW-0813">Transport</keyword>
<organism evidence="9 10">
    <name type="scientific">Winmispira thermophila (strain ATCC 700085 / DSM 6578 / Z-1203)</name>
    <name type="common">Spirochaeta thermophila</name>
    <dbReference type="NCBI Taxonomy" id="869211"/>
    <lineage>
        <taxon>Bacteria</taxon>
        <taxon>Pseudomonadati</taxon>
        <taxon>Spirochaetota</taxon>
        <taxon>Spirochaetia</taxon>
        <taxon>Winmispirales</taxon>
        <taxon>Winmispiraceae</taxon>
        <taxon>Winmispira</taxon>
    </lineage>
</organism>
<evidence type="ECO:0000256" key="1">
    <source>
        <dbReference type="ARBA" id="ARBA00004651"/>
    </source>
</evidence>
<keyword evidence="5 7" id="KW-1133">Transmembrane helix</keyword>
<comment type="subcellular location">
    <subcellularLocation>
        <location evidence="1 7">Cell membrane</location>
        <topology evidence="1 7">Multi-pass membrane protein</topology>
    </subcellularLocation>
</comment>
<dbReference type="AlphaFoldDB" id="G0GF14"/>
<feature type="transmembrane region" description="Helical" evidence="7">
    <location>
        <begin position="12"/>
        <end position="33"/>
    </location>
</feature>
<dbReference type="GO" id="GO:0055085">
    <property type="term" value="P:transmembrane transport"/>
    <property type="evidence" value="ECO:0007669"/>
    <property type="project" value="InterPro"/>
</dbReference>
<gene>
    <name evidence="9" type="ordered locus">Spith_2102</name>
</gene>
<dbReference type="InterPro" id="IPR050809">
    <property type="entry name" value="UgpAE/MalFG_permease"/>
</dbReference>
<evidence type="ECO:0000313" key="9">
    <source>
        <dbReference type="EMBL" id="AEJ62358.1"/>
    </source>
</evidence>
<feature type="transmembrane region" description="Helical" evidence="7">
    <location>
        <begin position="108"/>
        <end position="128"/>
    </location>
</feature>
<dbReference type="CDD" id="cd06261">
    <property type="entry name" value="TM_PBP2"/>
    <property type="match status" value="1"/>
</dbReference>
<keyword evidence="3" id="KW-1003">Cell membrane</keyword>